<keyword evidence="2" id="KW-0436">Ligase</keyword>
<dbReference type="STRING" id="86630.A0A367IS68"/>
<proteinExistence type="inferred from homology"/>
<protein>
    <recommendedName>
        <fullName evidence="7">AMP-dependent synthetase/ligase domain-containing protein</fullName>
    </recommendedName>
</protein>
<dbReference type="GO" id="GO:0016405">
    <property type="term" value="F:CoA-ligase activity"/>
    <property type="evidence" value="ECO:0007669"/>
    <property type="project" value="TreeGrafter"/>
</dbReference>
<gene>
    <name evidence="5" type="ORF">CU097_001633</name>
</gene>
<dbReference type="Proteomes" id="UP000252139">
    <property type="component" value="Unassembled WGS sequence"/>
</dbReference>
<evidence type="ECO:0000313" key="6">
    <source>
        <dbReference type="Proteomes" id="UP000252139"/>
    </source>
</evidence>
<feature type="domain" description="AMP-dependent synthetase/ligase" evidence="3">
    <location>
        <begin position="38"/>
        <end position="411"/>
    </location>
</feature>
<evidence type="ECO:0000256" key="2">
    <source>
        <dbReference type="ARBA" id="ARBA00022598"/>
    </source>
</evidence>
<dbReference type="SUPFAM" id="SSF56801">
    <property type="entry name" value="Acetyl-CoA synthetase-like"/>
    <property type="match status" value="1"/>
</dbReference>
<dbReference type="Gene3D" id="3.30.300.30">
    <property type="match status" value="1"/>
</dbReference>
<sequence length="557" mass="62786">MTVGASNGKELRVYKGNQPNMDPNGEIALFDFLFKQDGRLPLDHKIYIDSNDPTRYLTYGGLAEKSLQCAAAYKHRFGLQRGDVIAICSPNDIRCPIFFFGAIAAGCIITLLDHSATSTPKNILDELTTAKPKLFIMHQSQKDFAFDAAKKVGLTEENILLLQDNEAPQDNTHSHLLTADDTLLSHDATTKPYAYNKDDLLNTPFCLYFTSGSTGNRKACMIKQNSLVCLLRYLSKNLPIGCLSTVATSSFCFGSSLVIHFMFAVYFGISVYIYRGGKNALEDVCSITDKYKINMLMLSPHLATVFVKKSEIRRKYDLSSLKKIFVGGSHTDMTLLRISKQEFGFPYTNVFGMTECVGVFEQTEEWALIGSVGKLSYGMSARIVDQDGNDVLLGEPGELRLKGPMTTIGYYNNEKETAKLFDEHGYLRTGDMFRMDQDGLFYYITRYKDLIKYHRFHIYPIEIEEVLYKHPSVMECAVVGVYSEQEAAELPRAYVILAEQEQNKENVLQDILDYVHSQVHDSRKLRGGIYQLASFPRTASGKIKRRELVAMANQENV</sequence>
<evidence type="ECO:0000259" key="4">
    <source>
        <dbReference type="Pfam" id="PF13193"/>
    </source>
</evidence>
<dbReference type="InterPro" id="IPR000873">
    <property type="entry name" value="AMP-dep_synth/lig_dom"/>
</dbReference>
<organism evidence="5 6">
    <name type="scientific">Rhizopus azygosporus</name>
    <name type="common">Rhizopus microsporus var. azygosporus</name>
    <dbReference type="NCBI Taxonomy" id="86630"/>
    <lineage>
        <taxon>Eukaryota</taxon>
        <taxon>Fungi</taxon>
        <taxon>Fungi incertae sedis</taxon>
        <taxon>Mucoromycota</taxon>
        <taxon>Mucoromycotina</taxon>
        <taxon>Mucoromycetes</taxon>
        <taxon>Mucorales</taxon>
        <taxon>Mucorineae</taxon>
        <taxon>Rhizopodaceae</taxon>
        <taxon>Rhizopus</taxon>
    </lineage>
</organism>
<dbReference type="InterPro" id="IPR042099">
    <property type="entry name" value="ANL_N_sf"/>
</dbReference>
<feature type="domain" description="AMP-binding enzyme C-terminal" evidence="4">
    <location>
        <begin position="462"/>
        <end position="542"/>
    </location>
</feature>
<dbReference type="PANTHER" id="PTHR24096:SF149">
    <property type="entry name" value="AMP-BINDING DOMAIN-CONTAINING PROTEIN-RELATED"/>
    <property type="match status" value="1"/>
</dbReference>
<dbReference type="InterPro" id="IPR045851">
    <property type="entry name" value="AMP-bd_C_sf"/>
</dbReference>
<dbReference type="Pfam" id="PF00501">
    <property type="entry name" value="AMP-binding"/>
    <property type="match status" value="1"/>
</dbReference>
<evidence type="ECO:0000313" key="5">
    <source>
        <dbReference type="EMBL" id="RCH80513.1"/>
    </source>
</evidence>
<comment type="similarity">
    <text evidence="1">Belongs to the ATP-dependent AMP-binding enzyme family.</text>
</comment>
<dbReference type="Pfam" id="PF13193">
    <property type="entry name" value="AMP-binding_C"/>
    <property type="match status" value="1"/>
</dbReference>
<dbReference type="AlphaFoldDB" id="A0A367IS68"/>
<evidence type="ECO:0000256" key="1">
    <source>
        <dbReference type="ARBA" id="ARBA00006432"/>
    </source>
</evidence>
<reference evidence="5 6" key="1">
    <citation type="journal article" date="2018" name="G3 (Bethesda)">
        <title>Phylogenetic and Phylogenomic Definition of Rhizopus Species.</title>
        <authorList>
            <person name="Gryganskyi A.P."/>
            <person name="Golan J."/>
            <person name="Dolatabadi S."/>
            <person name="Mondo S."/>
            <person name="Robb S."/>
            <person name="Idnurm A."/>
            <person name="Muszewska A."/>
            <person name="Steczkiewicz K."/>
            <person name="Masonjones S."/>
            <person name="Liao H.L."/>
            <person name="Gajdeczka M.T."/>
            <person name="Anike F."/>
            <person name="Vuek A."/>
            <person name="Anishchenko I.M."/>
            <person name="Voigt K."/>
            <person name="de Hoog G.S."/>
            <person name="Smith M.E."/>
            <person name="Heitman J."/>
            <person name="Vilgalys R."/>
            <person name="Stajich J.E."/>
        </authorList>
    </citation>
    <scope>NUCLEOTIDE SEQUENCE [LARGE SCALE GENOMIC DNA]</scope>
    <source>
        <strain evidence="5 6">CBS 357.93</strain>
    </source>
</reference>
<evidence type="ECO:0000259" key="3">
    <source>
        <dbReference type="Pfam" id="PF00501"/>
    </source>
</evidence>
<accession>A0A367IS68</accession>
<name>A0A367IS68_RHIAZ</name>
<dbReference type="InterPro" id="IPR025110">
    <property type="entry name" value="AMP-bd_C"/>
</dbReference>
<keyword evidence="6" id="KW-1185">Reference proteome</keyword>
<evidence type="ECO:0008006" key="7">
    <source>
        <dbReference type="Google" id="ProtNLM"/>
    </source>
</evidence>
<dbReference type="PANTHER" id="PTHR24096">
    <property type="entry name" value="LONG-CHAIN-FATTY-ACID--COA LIGASE"/>
    <property type="match status" value="1"/>
</dbReference>
<dbReference type="Gene3D" id="3.40.50.12780">
    <property type="entry name" value="N-terminal domain of ligase-like"/>
    <property type="match status" value="1"/>
</dbReference>
<dbReference type="OrthoDB" id="6509636at2759"/>
<dbReference type="EMBL" id="PJQL01003875">
    <property type="protein sequence ID" value="RCH80513.1"/>
    <property type="molecule type" value="Genomic_DNA"/>
</dbReference>
<comment type="caution">
    <text evidence="5">The sequence shown here is derived from an EMBL/GenBank/DDBJ whole genome shotgun (WGS) entry which is preliminary data.</text>
</comment>